<organism evidence="2 3">
    <name type="scientific">Ascaris lumbricoides</name>
    <name type="common">Giant roundworm</name>
    <dbReference type="NCBI Taxonomy" id="6252"/>
    <lineage>
        <taxon>Eukaryota</taxon>
        <taxon>Metazoa</taxon>
        <taxon>Ecdysozoa</taxon>
        <taxon>Nematoda</taxon>
        <taxon>Chromadorea</taxon>
        <taxon>Rhabditida</taxon>
        <taxon>Spirurina</taxon>
        <taxon>Ascaridomorpha</taxon>
        <taxon>Ascaridoidea</taxon>
        <taxon>Ascarididae</taxon>
        <taxon>Ascaris</taxon>
    </lineage>
</organism>
<dbReference type="Proteomes" id="UP000036681">
    <property type="component" value="Unplaced"/>
</dbReference>
<keyword evidence="2" id="KW-1185">Reference proteome</keyword>
<dbReference type="AlphaFoldDB" id="A0A0M3ID90"/>
<protein>
    <submittedName>
        <fullName evidence="3">PUD1_2 domain-containing protein</fullName>
    </submittedName>
</protein>
<evidence type="ECO:0000256" key="1">
    <source>
        <dbReference type="SAM" id="SignalP"/>
    </source>
</evidence>
<sequence>MHLTTILLLFVTVLAGYSVFGCDIIVHLKSDTDKKFDAQIIAPNGKKSDKWSFTKKREKKTFQQNSEECGIKDWQIITYENGKQVADVKVCLWSFTKKREKKTFQQNSEECGIKDWQIITYENGKQVADVKVSLNGIGRVTYKVGDDLKPIQKDRQGAMCTGQCAPLANVPPRTTKAPKA</sequence>
<keyword evidence="1" id="KW-0732">Signal</keyword>
<reference evidence="3" key="1">
    <citation type="submission" date="2017-02" db="UniProtKB">
        <authorList>
            <consortium name="WormBaseParasite"/>
        </authorList>
    </citation>
    <scope>IDENTIFICATION</scope>
</reference>
<proteinExistence type="predicted"/>
<evidence type="ECO:0000313" key="2">
    <source>
        <dbReference type="Proteomes" id="UP000036681"/>
    </source>
</evidence>
<accession>A0A0M3ID90</accession>
<evidence type="ECO:0000313" key="3">
    <source>
        <dbReference type="WBParaSite" id="ALUE_0001596401-mRNA-1"/>
    </source>
</evidence>
<dbReference type="WBParaSite" id="ALUE_0001596401-mRNA-1">
    <property type="protein sequence ID" value="ALUE_0001596401-mRNA-1"/>
    <property type="gene ID" value="ALUE_0001596401"/>
</dbReference>
<dbReference type="PANTHER" id="PTHR37427">
    <property type="entry name" value="PROTEIN CBG20963-RELATED"/>
    <property type="match status" value="1"/>
</dbReference>
<dbReference type="PANTHER" id="PTHR37427:SF2">
    <property type="entry name" value="SECRETED PROTEIN"/>
    <property type="match status" value="1"/>
</dbReference>
<feature type="chain" id="PRO_5012610476" evidence="1">
    <location>
        <begin position="16"/>
        <end position="180"/>
    </location>
</feature>
<feature type="signal peptide" evidence="1">
    <location>
        <begin position="1"/>
        <end position="15"/>
    </location>
</feature>
<name>A0A0M3ID90_ASCLU</name>